<evidence type="ECO:0000256" key="5">
    <source>
        <dbReference type="ARBA" id="ARBA00022728"/>
    </source>
</evidence>
<reference evidence="8 9" key="1">
    <citation type="submission" date="2024-02" db="EMBL/GenBank/DDBJ databases">
        <authorList>
            <person name="Daric V."/>
            <person name="Darras S."/>
        </authorList>
    </citation>
    <scope>NUCLEOTIDE SEQUENCE [LARGE SCALE GENOMIC DNA]</scope>
</reference>
<proteinExistence type="inferred from homology"/>
<dbReference type="Proteomes" id="UP001642483">
    <property type="component" value="Unassembled WGS sequence"/>
</dbReference>
<name>A0ABP0FPI2_CLALP</name>
<keyword evidence="6" id="KW-0508">mRNA splicing</keyword>
<evidence type="ECO:0000313" key="9">
    <source>
        <dbReference type="Proteomes" id="UP001642483"/>
    </source>
</evidence>
<keyword evidence="5" id="KW-0747">Spliceosome</keyword>
<evidence type="ECO:0000256" key="4">
    <source>
        <dbReference type="ARBA" id="ARBA00022664"/>
    </source>
</evidence>
<dbReference type="Pfam" id="PF05700">
    <property type="entry name" value="BCAS2"/>
    <property type="match status" value="1"/>
</dbReference>
<gene>
    <name evidence="8" type="ORF">CVLEPA_LOCUS11772</name>
</gene>
<organism evidence="8 9">
    <name type="scientific">Clavelina lepadiformis</name>
    <name type="common">Light-bulb sea squirt</name>
    <name type="synonym">Ascidia lepadiformis</name>
    <dbReference type="NCBI Taxonomy" id="159417"/>
    <lineage>
        <taxon>Eukaryota</taxon>
        <taxon>Metazoa</taxon>
        <taxon>Chordata</taxon>
        <taxon>Tunicata</taxon>
        <taxon>Ascidiacea</taxon>
        <taxon>Aplousobranchia</taxon>
        <taxon>Clavelinidae</taxon>
        <taxon>Clavelina</taxon>
    </lineage>
</organism>
<evidence type="ECO:0000256" key="7">
    <source>
        <dbReference type="ARBA" id="ARBA00023242"/>
    </source>
</evidence>
<evidence type="ECO:0000256" key="2">
    <source>
        <dbReference type="ARBA" id="ARBA00010788"/>
    </source>
</evidence>
<keyword evidence="4" id="KW-0507">mRNA processing</keyword>
<keyword evidence="9" id="KW-1185">Reference proteome</keyword>
<dbReference type="PANTHER" id="PTHR13296:SF0">
    <property type="entry name" value="PRE-MRNA-SPLICING FACTOR SPF27"/>
    <property type="match status" value="1"/>
</dbReference>
<dbReference type="EMBL" id="CAWYQH010000079">
    <property type="protein sequence ID" value="CAK8681545.1"/>
    <property type="molecule type" value="Genomic_DNA"/>
</dbReference>
<sequence length="212" mass="25210">MAGEVVVDALPYFDKGYEESGVREAAIAMVEEETKRYRPTRNYLQYIPTIDTHAFETEIMKNEFERLAARQPMELLSMRRYELPTPPSGQRNDITAWEECVKNSQAQLQHQQVRIENLDLMMEHGCNAWRAYNDHLVLMLQDAQTKLQNVKKAIQDINWERKTKQIQAGERLRDLEARWELKSCMWQKLWQQTVEHGFIFYAFILLFVIIPW</sequence>
<comment type="caution">
    <text evidence="8">The sequence shown here is derived from an EMBL/GenBank/DDBJ whole genome shotgun (WGS) entry which is preliminary data.</text>
</comment>
<comment type="similarity">
    <text evidence="2">Belongs to the SPF27 family.</text>
</comment>
<dbReference type="InterPro" id="IPR008409">
    <property type="entry name" value="SPF27"/>
</dbReference>
<evidence type="ECO:0000256" key="1">
    <source>
        <dbReference type="ARBA" id="ARBA00004123"/>
    </source>
</evidence>
<evidence type="ECO:0000313" key="8">
    <source>
        <dbReference type="EMBL" id="CAK8681545.1"/>
    </source>
</evidence>
<evidence type="ECO:0000256" key="6">
    <source>
        <dbReference type="ARBA" id="ARBA00023187"/>
    </source>
</evidence>
<dbReference type="PANTHER" id="PTHR13296">
    <property type="entry name" value="BCAS2 PROTEIN"/>
    <property type="match status" value="1"/>
</dbReference>
<evidence type="ECO:0000256" key="3">
    <source>
        <dbReference type="ARBA" id="ARBA00014158"/>
    </source>
</evidence>
<accession>A0ABP0FPI2</accession>
<comment type="subcellular location">
    <subcellularLocation>
        <location evidence="1">Nucleus</location>
    </subcellularLocation>
</comment>
<keyword evidence="7" id="KW-0539">Nucleus</keyword>
<protein>
    <recommendedName>
        <fullName evidence="3">Pre-mRNA-splicing factor SPF27</fullName>
    </recommendedName>
</protein>